<protein>
    <submittedName>
        <fullName evidence="1">Uncharacterized protein</fullName>
    </submittedName>
</protein>
<keyword evidence="2" id="KW-1185">Reference proteome</keyword>
<reference evidence="1 2" key="1">
    <citation type="submission" date="2007-03" db="EMBL/GenBank/DDBJ databases">
        <authorList>
            <person name="Stal L."/>
            <person name="Ferriera S."/>
            <person name="Johnson J."/>
            <person name="Kravitz S."/>
            <person name="Beeson K."/>
            <person name="Sutton G."/>
            <person name="Rogers Y.-H."/>
            <person name="Friedman R."/>
            <person name="Frazier M."/>
            <person name="Venter J.C."/>
        </authorList>
    </citation>
    <scope>NUCLEOTIDE SEQUENCE [LARGE SCALE GENOMIC DNA]</scope>
    <source>
        <strain evidence="1 2">CCY0110</strain>
    </source>
</reference>
<proteinExistence type="predicted"/>
<evidence type="ECO:0000313" key="2">
    <source>
        <dbReference type="Proteomes" id="UP000003781"/>
    </source>
</evidence>
<accession>A3II73</accession>
<dbReference type="Proteomes" id="UP000003781">
    <property type="component" value="Unassembled WGS sequence"/>
</dbReference>
<sequence length="31" mass="3747">MQLNKPHDPQNKNRWFLPLFFSLGVKYKDGQ</sequence>
<dbReference type="EMBL" id="AAXW01000002">
    <property type="protein sequence ID" value="EAZ93505.1"/>
    <property type="molecule type" value="Genomic_DNA"/>
</dbReference>
<evidence type="ECO:0000313" key="1">
    <source>
        <dbReference type="EMBL" id="EAZ93505.1"/>
    </source>
</evidence>
<comment type="caution">
    <text evidence="1">The sequence shown here is derived from an EMBL/GenBank/DDBJ whole genome shotgun (WGS) entry which is preliminary data.</text>
</comment>
<gene>
    <name evidence="1" type="ORF">CY0110_16957</name>
</gene>
<name>A3II73_9CHRO</name>
<organism evidence="1 2">
    <name type="scientific">Crocosphaera chwakensis CCY0110</name>
    <dbReference type="NCBI Taxonomy" id="391612"/>
    <lineage>
        <taxon>Bacteria</taxon>
        <taxon>Bacillati</taxon>
        <taxon>Cyanobacteriota</taxon>
        <taxon>Cyanophyceae</taxon>
        <taxon>Oscillatoriophycideae</taxon>
        <taxon>Chroococcales</taxon>
        <taxon>Aphanothecaceae</taxon>
        <taxon>Crocosphaera</taxon>
        <taxon>Crocosphaera chwakensis</taxon>
    </lineage>
</organism>
<dbReference type="AlphaFoldDB" id="A3II73"/>